<evidence type="ECO:0000256" key="1">
    <source>
        <dbReference type="SAM" id="MobiDB-lite"/>
    </source>
</evidence>
<protein>
    <recommendedName>
        <fullName evidence="4">Transcriptional regulator</fullName>
    </recommendedName>
</protein>
<gene>
    <name evidence="2" type="ORF">C7374_103137</name>
</gene>
<evidence type="ECO:0008006" key="4">
    <source>
        <dbReference type="Google" id="ProtNLM"/>
    </source>
</evidence>
<feature type="region of interest" description="Disordered" evidence="1">
    <location>
        <begin position="1"/>
        <end position="72"/>
    </location>
</feature>
<dbReference type="EMBL" id="QLMK01000003">
    <property type="protein sequence ID" value="RAK31000.1"/>
    <property type="molecule type" value="Genomic_DNA"/>
</dbReference>
<dbReference type="Proteomes" id="UP000249453">
    <property type="component" value="Unassembled WGS sequence"/>
</dbReference>
<organism evidence="2 3">
    <name type="scientific">Falsochrobactrum ovis</name>
    <dbReference type="NCBI Taxonomy" id="1293442"/>
    <lineage>
        <taxon>Bacteria</taxon>
        <taxon>Pseudomonadati</taxon>
        <taxon>Pseudomonadota</taxon>
        <taxon>Alphaproteobacteria</taxon>
        <taxon>Hyphomicrobiales</taxon>
        <taxon>Brucellaceae</taxon>
        <taxon>Falsochrobactrum</taxon>
    </lineage>
</organism>
<reference evidence="2 3" key="1">
    <citation type="submission" date="2018-06" db="EMBL/GenBank/DDBJ databases">
        <title>Genomic Encyclopedia of Type Strains, Phase IV (KMG-IV): sequencing the most valuable type-strain genomes for metagenomic binning, comparative biology and taxonomic classification.</title>
        <authorList>
            <person name="Goeker M."/>
        </authorList>
    </citation>
    <scope>NUCLEOTIDE SEQUENCE [LARGE SCALE GENOMIC DNA]</scope>
    <source>
        <strain evidence="2 3">DSM 26720</strain>
    </source>
</reference>
<proteinExistence type="predicted"/>
<keyword evidence="3" id="KW-1185">Reference proteome</keyword>
<name>A0A364JWH7_9HYPH</name>
<dbReference type="AlphaFoldDB" id="A0A364JWH7"/>
<feature type="compositionally biased region" description="Basic and acidic residues" evidence="1">
    <location>
        <begin position="20"/>
        <end position="41"/>
    </location>
</feature>
<evidence type="ECO:0000313" key="2">
    <source>
        <dbReference type="EMBL" id="RAK31000.1"/>
    </source>
</evidence>
<sequence length="72" mass="8226">MQNQNNPGLNKDNLFKKPLTRMESKHAETDRVAREILDSEKAAASAKTKRLRAARLERAELTDPIPATRKRQ</sequence>
<dbReference type="RefSeq" id="WP_111574766.1">
    <property type="nucleotide sequence ID" value="NZ_JBHEEY010000002.1"/>
</dbReference>
<evidence type="ECO:0000313" key="3">
    <source>
        <dbReference type="Proteomes" id="UP000249453"/>
    </source>
</evidence>
<accession>A0A364JWH7</accession>
<dbReference type="OrthoDB" id="8454591at2"/>
<comment type="caution">
    <text evidence="2">The sequence shown here is derived from an EMBL/GenBank/DDBJ whole genome shotgun (WGS) entry which is preliminary data.</text>
</comment>